<organism evidence="3 4">
    <name type="scientific">Conger conger</name>
    <name type="common">Conger eel</name>
    <name type="synonym">Muraena conger</name>
    <dbReference type="NCBI Taxonomy" id="82655"/>
    <lineage>
        <taxon>Eukaryota</taxon>
        <taxon>Metazoa</taxon>
        <taxon>Chordata</taxon>
        <taxon>Craniata</taxon>
        <taxon>Vertebrata</taxon>
        <taxon>Euteleostomi</taxon>
        <taxon>Actinopterygii</taxon>
        <taxon>Neopterygii</taxon>
        <taxon>Teleostei</taxon>
        <taxon>Anguilliformes</taxon>
        <taxon>Congridae</taxon>
        <taxon>Conger</taxon>
    </lineage>
</organism>
<evidence type="ECO:0000313" key="3">
    <source>
        <dbReference type="EMBL" id="KAJ8275521.1"/>
    </source>
</evidence>
<feature type="compositionally biased region" description="Basic and acidic residues" evidence="1">
    <location>
        <begin position="169"/>
        <end position="184"/>
    </location>
</feature>
<dbReference type="Proteomes" id="UP001152803">
    <property type="component" value="Unassembled WGS sequence"/>
</dbReference>
<feature type="region of interest" description="Disordered" evidence="1">
    <location>
        <begin position="86"/>
        <end position="105"/>
    </location>
</feature>
<comment type="caution">
    <text evidence="3">The sequence shown here is derived from an EMBL/GenBank/DDBJ whole genome shotgun (WGS) entry which is preliminary data.</text>
</comment>
<dbReference type="OrthoDB" id="8952491at2759"/>
<feature type="transmembrane region" description="Helical" evidence="2">
    <location>
        <begin position="6"/>
        <end position="28"/>
    </location>
</feature>
<keyword evidence="2" id="KW-1133">Transmembrane helix</keyword>
<feature type="compositionally biased region" description="Low complexity" evidence="1">
    <location>
        <begin position="95"/>
        <end position="105"/>
    </location>
</feature>
<protein>
    <submittedName>
        <fullName evidence="3">Uncharacterized protein</fullName>
    </submittedName>
</protein>
<dbReference type="EMBL" id="JAFJMO010000005">
    <property type="protein sequence ID" value="KAJ8275521.1"/>
    <property type="molecule type" value="Genomic_DNA"/>
</dbReference>
<dbReference type="AlphaFoldDB" id="A0A9Q1DNT9"/>
<feature type="region of interest" description="Disordered" evidence="1">
    <location>
        <begin position="165"/>
        <end position="184"/>
    </location>
</feature>
<evidence type="ECO:0000256" key="1">
    <source>
        <dbReference type="SAM" id="MobiDB-lite"/>
    </source>
</evidence>
<keyword evidence="2" id="KW-0472">Membrane</keyword>
<name>A0A9Q1DNT9_CONCO</name>
<feature type="region of interest" description="Disordered" evidence="1">
    <location>
        <begin position="37"/>
        <end position="62"/>
    </location>
</feature>
<sequence length="184" mass="20591">MTCENFYIALAFLAIALAISLGLNVIFCSLRRRDARRKAAEESPGPETEAYGMQSHEGDLEQDNPIYGNINPDGTGVVYEPMTPRAREQTPCRPPSSRTWPTPPWTCRWARNAGRRTATSRAGAGEPSELLEVEAAVEPGLPCRDSSPLASRNSIYLNSQQMALESEELERRLERERDKELNLR</sequence>
<proteinExistence type="predicted"/>
<reference evidence="3" key="1">
    <citation type="journal article" date="2023" name="Science">
        <title>Genome structures resolve the early diversification of teleost fishes.</title>
        <authorList>
            <person name="Parey E."/>
            <person name="Louis A."/>
            <person name="Montfort J."/>
            <person name="Bouchez O."/>
            <person name="Roques C."/>
            <person name="Iampietro C."/>
            <person name="Lluch J."/>
            <person name="Castinel A."/>
            <person name="Donnadieu C."/>
            <person name="Desvignes T."/>
            <person name="Floi Bucao C."/>
            <person name="Jouanno E."/>
            <person name="Wen M."/>
            <person name="Mejri S."/>
            <person name="Dirks R."/>
            <person name="Jansen H."/>
            <person name="Henkel C."/>
            <person name="Chen W.J."/>
            <person name="Zahm M."/>
            <person name="Cabau C."/>
            <person name="Klopp C."/>
            <person name="Thompson A.W."/>
            <person name="Robinson-Rechavi M."/>
            <person name="Braasch I."/>
            <person name="Lecointre G."/>
            <person name="Bobe J."/>
            <person name="Postlethwait J.H."/>
            <person name="Berthelot C."/>
            <person name="Roest Crollius H."/>
            <person name="Guiguen Y."/>
        </authorList>
    </citation>
    <scope>NUCLEOTIDE SEQUENCE</scope>
    <source>
        <strain evidence="3">Concon-B</strain>
    </source>
</reference>
<keyword evidence="4" id="KW-1185">Reference proteome</keyword>
<gene>
    <name evidence="3" type="ORF">COCON_G00072730</name>
</gene>
<dbReference type="Pfam" id="PF15330">
    <property type="entry name" value="SIT"/>
    <property type="match status" value="1"/>
</dbReference>
<evidence type="ECO:0000313" key="4">
    <source>
        <dbReference type="Proteomes" id="UP001152803"/>
    </source>
</evidence>
<keyword evidence="2" id="KW-0812">Transmembrane</keyword>
<accession>A0A9Q1DNT9</accession>
<evidence type="ECO:0000256" key="2">
    <source>
        <dbReference type="SAM" id="Phobius"/>
    </source>
</evidence>